<feature type="non-terminal residue" evidence="2">
    <location>
        <position position="331"/>
    </location>
</feature>
<evidence type="ECO:0000313" key="2">
    <source>
        <dbReference type="EMBL" id="KAL2733041.1"/>
    </source>
</evidence>
<comment type="caution">
    <text evidence="2">The sequence shown here is derived from an EMBL/GenBank/DDBJ whole genome shotgun (WGS) entry which is preliminary data.</text>
</comment>
<dbReference type="EMBL" id="JAYRBN010000075">
    <property type="protein sequence ID" value="KAL2733041.1"/>
    <property type="molecule type" value="Genomic_DNA"/>
</dbReference>
<protein>
    <submittedName>
        <fullName evidence="2">Uncharacterized protein</fullName>
    </submittedName>
</protein>
<feature type="compositionally biased region" description="Basic and acidic residues" evidence="1">
    <location>
        <begin position="294"/>
        <end position="314"/>
    </location>
</feature>
<name>A0ABD2BJV4_VESMC</name>
<organism evidence="2 3">
    <name type="scientific">Vespula maculifrons</name>
    <name type="common">Eastern yellow jacket</name>
    <name type="synonym">Wasp</name>
    <dbReference type="NCBI Taxonomy" id="7453"/>
    <lineage>
        <taxon>Eukaryota</taxon>
        <taxon>Metazoa</taxon>
        <taxon>Ecdysozoa</taxon>
        <taxon>Arthropoda</taxon>
        <taxon>Hexapoda</taxon>
        <taxon>Insecta</taxon>
        <taxon>Pterygota</taxon>
        <taxon>Neoptera</taxon>
        <taxon>Endopterygota</taxon>
        <taxon>Hymenoptera</taxon>
        <taxon>Apocrita</taxon>
        <taxon>Aculeata</taxon>
        <taxon>Vespoidea</taxon>
        <taxon>Vespidae</taxon>
        <taxon>Vespinae</taxon>
        <taxon>Vespula</taxon>
    </lineage>
</organism>
<evidence type="ECO:0000313" key="3">
    <source>
        <dbReference type="Proteomes" id="UP001607303"/>
    </source>
</evidence>
<feature type="region of interest" description="Disordered" evidence="1">
    <location>
        <begin position="290"/>
        <end position="316"/>
    </location>
</feature>
<keyword evidence="3" id="KW-1185">Reference proteome</keyword>
<sequence length="331" mass="37777">MDCRSKRVPLSYLWLFVSTGSSVTDKFPRNLRNEISLAGSSFLLGASVVDNSNRVEQLFSRNPFKTNVLYLLKRTKENSSSVCLVMRSRPTRSRAGVEYPQHMAATNLCEETCSELYYVVRPYECVVQRTANATHGDKVIEENHSSFRSSVERFSERRLPRNFLHVASSTSVKETRDRDEEEGARVQNREIRFRKDGLRTLRSSRRRRNRFARARTSTIRKTNVPAGPRRDVKLSLGAIRKWPLRATPLARLICNKRPVRGTTRIVTLRKPSGALAEYLTGPFFRAAVSTRSSVDAKSKRSDSSSARDARERNSQIRSAIEARLPTEMFSI</sequence>
<dbReference type="Proteomes" id="UP001607303">
    <property type="component" value="Unassembled WGS sequence"/>
</dbReference>
<evidence type="ECO:0000256" key="1">
    <source>
        <dbReference type="SAM" id="MobiDB-lite"/>
    </source>
</evidence>
<dbReference type="AlphaFoldDB" id="A0ABD2BJV4"/>
<gene>
    <name evidence="2" type="ORF">V1477_015282</name>
</gene>
<proteinExistence type="predicted"/>
<accession>A0ABD2BJV4</accession>
<reference evidence="2 3" key="1">
    <citation type="journal article" date="2024" name="Ann. Entomol. Soc. Am.">
        <title>Genomic analyses of the southern and eastern yellowjacket wasps (Hymenoptera: Vespidae) reveal evolutionary signatures of social life.</title>
        <authorList>
            <person name="Catto M.A."/>
            <person name="Caine P.B."/>
            <person name="Orr S.E."/>
            <person name="Hunt B.G."/>
            <person name="Goodisman M.A.D."/>
        </authorList>
    </citation>
    <scope>NUCLEOTIDE SEQUENCE [LARGE SCALE GENOMIC DNA]</scope>
    <source>
        <strain evidence="2">232</strain>
        <tissue evidence="2">Head and thorax</tissue>
    </source>
</reference>